<dbReference type="AlphaFoldDB" id="A0A1G2D779"/>
<evidence type="ECO:0000256" key="1">
    <source>
        <dbReference type="SAM" id="Coils"/>
    </source>
</evidence>
<name>A0A1G2D779_9BACT</name>
<comment type="caution">
    <text evidence="2">The sequence shown here is derived from an EMBL/GenBank/DDBJ whole genome shotgun (WGS) entry which is preliminary data.</text>
</comment>
<proteinExistence type="predicted"/>
<accession>A0A1G2D779</accession>
<sequence length="112" mass="12941">MAIKSFEHIPSKEDGLAAFREEIAALEDEEARAGKTRHFEGIVVGELTEEDRALWERFKADAITREELSRYQREVFQQGVSKSRQAFCEYIANKLTAKFGEEEWRKATEGNK</sequence>
<dbReference type="Proteomes" id="UP000178099">
    <property type="component" value="Unassembled WGS sequence"/>
</dbReference>
<dbReference type="EMBL" id="MHLN01000052">
    <property type="protein sequence ID" value="OGZ09437.1"/>
    <property type="molecule type" value="Genomic_DNA"/>
</dbReference>
<organism evidence="2 3">
    <name type="scientific">Candidatus Lloydbacteria bacterium RIFCSPHIGHO2_02_FULL_51_22</name>
    <dbReference type="NCBI Taxonomy" id="1798663"/>
    <lineage>
        <taxon>Bacteria</taxon>
        <taxon>Candidatus Lloydiibacteriota</taxon>
    </lineage>
</organism>
<gene>
    <name evidence="2" type="ORF">A3D67_03075</name>
</gene>
<protein>
    <submittedName>
        <fullName evidence="2">Uncharacterized protein</fullName>
    </submittedName>
</protein>
<feature type="coiled-coil region" evidence="1">
    <location>
        <begin position="9"/>
        <end position="36"/>
    </location>
</feature>
<evidence type="ECO:0000313" key="3">
    <source>
        <dbReference type="Proteomes" id="UP000178099"/>
    </source>
</evidence>
<reference evidence="2 3" key="1">
    <citation type="journal article" date="2016" name="Nat. Commun.">
        <title>Thousands of microbial genomes shed light on interconnected biogeochemical processes in an aquifer system.</title>
        <authorList>
            <person name="Anantharaman K."/>
            <person name="Brown C.T."/>
            <person name="Hug L.A."/>
            <person name="Sharon I."/>
            <person name="Castelle C.J."/>
            <person name="Probst A.J."/>
            <person name="Thomas B.C."/>
            <person name="Singh A."/>
            <person name="Wilkins M.J."/>
            <person name="Karaoz U."/>
            <person name="Brodie E.L."/>
            <person name="Williams K.H."/>
            <person name="Hubbard S.S."/>
            <person name="Banfield J.F."/>
        </authorList>
    </citation>
    <scope>NUCLEOTIDE SEQUENCE [LARGE SCALE GENOMIC DNA]</scope>
</reference>
<keyword evidence="1" id="KW-0175">Coiled coil</keyword>
<evidence type="ECO:0000313" key="2">
    <source>
        <dbReference type="EMBL" id="OGZ09437.1"/>
    </source>
</evidence>